<feature type="coiled-coil region" evidence="5">
    <location>
        <begin position="95"/>
        <end position="140"/>
    </location>
</feature>
<dbReference type="GO" id="GO:0006997">
    <property type="term" value="P:nucleus organization"/>
    <property type="evidence" value="ECO:0007669"/>
    <property type="project" value="InterPro"/>
</dbReference>
<evidence type="ECO:0000256" key="3">
    <source>
        <dbReference type="ARBA" id="ARBA00024186"/>
    </source>
</evidence>
<keyword evidence="7" id="KW-1185">Reference proteome</keyword>
<comment type="caution">
    <text evidence="6">The sequence shown here is derived from an EMBL/GenBank/DDBJ whole genome shotgun (WGS) entry which is preliminary data.</text>
</comment>
<comment type="subcellular location">
    <subcellularLocation>
        <location evidence="3">Nucleus lamina</location>
    </subcellularLocation>
</comment>
<evidence type="ECO:0000256" key="4">
    <source>
        <dbReference type="ARBA" id="ARBA00024208"/>
    </source>
</evidence>
<gene>
    <name evidence="6" type="ORF">OIU85_010242</name>
</gene>
<dbReference type="PANTHER" id="PTHR31908:SF2">
    <property type="entry name" value="PROTEIN CROWDED NUCLEI 4"/>
    <property type="match status" value="1"/>
</dbReference>
<keyword evidence="2" id="KW-0539">Nucleus</keyword>
<name>A0A9Q0SHC0_SALVM</name>
<keyword evidence="1 5" id="KW-0175">Coiled coil</keyword>
<dbReference type="PANTHER" id="PTHR31908">
    <property type="entry name" value="PROTEIN CROWDED NUCLEI 4"/>
    <property type="match status" value="1"/>
</dbReference>
<accession>A0A9Q0SHC0</accession>
<sequence>MQMRRRLKKSVETQNIIANHENVLRTRNSEFEAELDKKRKLVEEEIEAKKRAWELREFDLKQREDIVLEKEHDLEVQSRALVDKEKDVTDKINFLDDKERSLNVAEKDIELKRALLLQEREEINKTKLELQKSLDYLEDKRKQVDCVKLQTLTSETNEFAALEMKLKGELQYWKAEGLYFTTISATELTPVKQKVDDIFQPRNNRFLIHFVKGSSLKEVLDKDRQLLQGHLKLVLIKLQHWKVFSTFFRLTDKNADKTPILVS</sequence>
<evidence type="ECO:0000256" key="2">
    <source>
        <dbReference type="ARBA" id="ARBA00023242"/>
    </source>
</evidence>
<comment type="similarity">
    <text evidence="4">Belongs to the CRWN family.</text>
</comment>
<protein>
    <submittedName>
        <fullName evidence="6">PROTEIN CROWDED NUCLEI 4</fullName>
    </submittedName>
</protein>
<dbReference type="AlphaFoldDB" id="A0A9Q0SHC0"/>
<dbReference type="OrthoDB" id="673795at2759"/>
<dbReference type="EMBL" id="JAPFFL010000015">
    <property type="protein sequence ID" value="KAJ6677040.1"/>
    <property type="molecule type" value="Genomic_DNA"/>
</dbReference>
<reference evidence="6" key="2">
    <citation type="journal article" date="2023" name="Int. J. Mol. Sci.">
        <title>De Novo Assembly and Annotation of 11 Diverse Shrub Willow (Salix) Genomes Reveals Novel Gene Organization in Sex-Linked Regions.</title>
        <authorList>
            <person name="Hyden B."/>
            <person name="Feng K."/>
            <person name="Yates T.B."/>
            <person name="Jawdy S."/>
            <person name="Cereghino C."/>
            <person name="Smart L.B."/>
            <person name="Muchero W."/>
        </authorList>
    </citation>
    <scope>NUCLEOTIDE SEQUENCE [LARGE SCALE GENOMIC DNA]</scope>
    <source>
        <tissue evidence="6">Shoot tip</tissue>
    </source>
</reference>
<organism evidence="6 7">
    <name type="scientific">Salix viminalis</name>
    <name type="common">Common osier</name>
    <name type="synonym">Basket willow</name>
    <dbReference type="NCBI Taxonomy" id="40686"/>
    <lineage>
        <taxon>Eukaryota</taxon>
        <taxon>Viridiplantae</taxon>
        <taxon>Streptophyta</taxon>
        <taxon>Embryophyta</taxon>
        <taxon>Tracheophyta</taxon>
        <taxon>Spermatophyta</taxon>
        <taxon>Magnoliopsida</taxon>
        <taxon>eudicotyledons</taxon>
        <taxon>Gunneridae</taxon>
        <taxon>Pentapetalae</taxon>
        <taxon>rosids</taxon>
        <taxon>fabids</taxon>
        <taxon>Malpighiales</taxon>
        <taxon>Salicaceae</taxon>
        <taxon>Saliceae</taxon>
        <taxon>Salix</taxon>
    </lineage>
</organism>
<evidence type="ECO:0000256" key="5">
    <source>
        <dbReference type="SAM" id="Coils"/>
    </source>
</evidence>
<reference evidence="6" key="1">
    <citation type="submission" date="2022-11" db="EMBL/GenBank/DDBJ databases">
        <authorList>
            <person name="Hyden B.L."/>
            <person name="Feng K."/>
            <person name="Yates T."/>
            <person name="Jawdy S."/>
            <person name="Smart L.B."/>
            <person name="Muchero W."/>
        </authorList>
    </citation>
    <scope>NUCLEOTIDE SEQUENCE</scope>
    <source>
        <tissue evidence="6">Shoot tip</tissue>
    </source>
</reference>
<dbReference type="InterPro" id="IPR040418">
    <property type="entry name" value="CRWN"/>
</dbReference>
<evidence type="ECO:0000313" key="6">
    <source>
        <dbReference type="EMBL" id="KAJ6677040.1"/>
    </source>
</evidence>
<proteinExistence type="inferred from homology"/>
<dbReference type="GO" id="GO:0005652">
    <property type="term" value="C:nuclear lamina"/>
    <property type="evidence" value="ECO:0007669"/>
    <property type="project" value="UniProtKB-SubCell"/>
</dbReference>
<evidence type="ECO:0000313" key="7">
    <source>
        <dbReference type="Proteomes" id="UP001151529"/>
    </source>
</evidence>
<dbReference type="Proteomes" id="UP001151529">
    <property type="component" value="Chromosome 15Z"/>
</dbReference>
<evidence type="ECO:0000256" key="1">
    <source>
        <dbReference type="ARBA" id="ARBA00023054"/>
    </source>
</evidence>